<dbReference type="Proteomes" id="UP000006643">
    <property type="component" value="Unassembled WGS sequence"/>
</dbReference>
<evidence type="ECO:0000256" key="1">
    <source>
        <dbReference type="SAM" id="Phobius"/>
    </source>
</evidence>
<dbReference type="VEuPathDB" id="FungiDB:PITG_02979"/>
<dbReference type="AlphaFoldDB" id="D0MXM8"/>
<dbReference type="OrthoDB" id="117365at2759"/>
<feature type="transmembrane region" description="Helical" evidence="1">
    <location>
        <begin position="94"/>
        <end position="114"/>
    </location>
</feature>
<evidence type="ECO:0008006" key="4">
    <source>
        <dbReference type="Google" id="ProtNLM"/>
    </source>
</evidence>
<keyword evidence="1" id="KW-0472">Membrane</keyword>
<dbReference type="KEGG" id="pif:PITG_02979"/>
<dbReference type="EMBL" id="DS028120">
    <property type="protein sequence ID" value="EEY64391.1"/>
    <property type="molecule type" value="Genomic_DNA"/>
</dbReference>
<dbReference type="RefSeq" id="XP_002907827.1">
    <property type="nucleotide sequence ID" value="XM_002907781.1"/>
</dbReference>
<accession>D0MXM8</accession>
<organism evidence="2 3">
    <name type="scientific">Phytophthora infestans (strain T30-4)</name>
    <name type="common">Potato late blight agent</name>
    <dbReference type="NCBI Taxonomy" id="403677"/>
    <lineage>
        <taxon>Eukaryota</taxon>
        <taxon>Sar</taxon>
        <taxon>Stramenopiles</taxon>
        <taxon>Oomycota</taxon>
        <taxon>Peronosporomycetes</taxon>
        <taxon>Peronosporales</taxon>
        <taxon>Peronosporaceae</taxon>
        <taxon>Phytophthora</taxon>
    </lineage>
</organism>
<dbReference type="GeneID" id="9477363"/>
<evidence type="ECO:0000313" key="2">
    <source>
        <dbReference type="EMBL" id="EEY64391.1"/>
    </source>
</evidence>
<dbReference type="InParanoid" id="D0MXM8"/>
<dbReference type="HOGENOM" id="CLU_2054280_0_0_1"/>
<gene>
    <name evidence="2" type="ORF">PITG_02979</name>
</gene>
<dbReference type="OMA" id="ETCANDR"/>
<keyword evidence="1" id="KW-0812">Transmembrane</keyword>
<name>D0MXM8_PHYIT</name>
<reference evidence="3" key="1">
    <citation type="journal article" date="2009" name="Nature">
        <title>Genome sequence and analysis of the Irish potato famine pathogen Phytophthora infestans.</title>
        <authorList>
            <consortium name="The Broad Institute Genome Sequencing Platform"/>
            <person name="Haas B.J."/>
            <person name="Kamoun S."/>
            <person name="Zody M.C."/>
            <person name="Jiang R.H."/>
            <person name="Handsaker R.E."/>
            <person name="Cano L.M."/>
            <person name="Grabherr M."/>
            <person name="Kodira C.D."/>
            <person name="Raffaele S."/>
            <person name="Torto-Alalibo T."/>
            <person name="Bozkurt T.O."/>
            <person name="Ah-Fong A.M."/>
            <person name="Alvarado L."/>
            <person name="Anderson V.L."/>
            <person name="Armstrong M.R."/>
            <person name="Avrova A."/>
            <person name="Baxter L."/>
            <person name="Beynon J."/>
            <person name="Boevink P.C."/>
            <person name="Bollmann S.R."/>
            <person name="Bos J.I."/>
            <person name="Bulone V."/>
            <person name="Cai G."/>
            <person name="Cakir C."/>
            <person name="Carrington J.C."/>
            <person name="Chawner M."/>
            <person name="Conti L."/>
            <person name="Costanzo S."/>
            <person name="Ewan R."/>
            <person name="Fahlgren N."/>
            <person name="Fischbach M.A."/>
            <person name="Fugelstad J."/>
            <person name="Gilroy E.M."/>
            <person name="Gnerre S."/>
            <person name="Green P.J."/>
            <person name="Grenville-Briggs L.J."/>
            <person name="Griffith J."/>
            <person name="Grunwald N.J."/>
            <person name="Horn K."/>
            <person name="Horner N.R."/>
            <person name="Hu C.H."/>
            <person name="Huitema E."/>
            <person name="Jeong D.H."/>
            <person name="Jones A.M."/>
            <person name="Jones J.D."/>
            <person name="Jones R.W."/>
            <person name="Karlsson E.K."/>
            <person name="Kunjeti S.G."/>
            <person name="Lamour K."/>
            <person name="Liu Z."/>
            <person name="Ma L."/>
            <person name="Maclean D."/>
            <person name="Chibucos M.C."/>
            <person name="McDonald H."/>
            <person name="McWalters J."/>
            <person name="Meijer H.J."/>
            <person name="Morgan W."/>
            <person name="Morris P.F."/>
            <person name="Munro C.A."/>
            <person name="O'Neill K."/>
            <person name="Ospina-Giraldo M."/>
            <person name="Pinzon A."/>
            <person name="Pritchard L."/>
            <person name="Ramsahoye B."/>
            <person name="Ren Q."/>
            <person name="Restrepo S."/>
            <person name="Roy S."/>
            <person name="Sadanandom A."/>
            <person name="Savidor A."/>
            <person name="Schornack S."/>
            <person name="Schwartz D.C."/>
            <person name="Schumann U.D."/>
            <person name="Schwessinger B."/>
            <person name="Seyer L."/>
            <person name="Sharpe T."/>
            <person name="Silvar C."/>
            <person name="Song J."/>
            <person name="Studholme D.J."/>
            <person name="Sykes S."/>
            <person name="Thines M."/>
            <person name="van de Vondervoort P.J."/>
            <person name="Phuntumart V."/>
            <person name="Wawra S."/>
            <person name="Weide R."/>
            <person name="Win J."/>
            <person name="Young C."/>
            <person name="Zhou S."/>
            <person name="Fry W."/>
            <person name="Meyers B.C."/>
            <person name="van West P."/>
            <person name="Ristaino J."/>
            <person name="Govers F."/>
            <person name="Birch P.R."/>
            <person name="Whisson S.C."/>
            <person name="Judelson H.S."/>
            <person name="Nusbaum C."/>
        </authorList>
    </citation>
    <scope>NUCLEOTIDE SEQUENCE [LARGE SCALE GENOMIC DNA]</scope>
    <source>
        <strain evidence="3">T30-4</strain>
    </source>
</reference>
<keyword evidence="1" id="KW-1133">Transmembrane helix</keyword>
<keyword evidence="3" id="KW-1185">Reference proteome</keyword>
<evidence type="ECO:0000313" key="3">
    <source>
        <dbReference type="Proteomes" id="UP000006643"/>
    </source>
</evidence>
<sequence>MVSTANEVQDQLLPAHKRRTGRIASLSEFQQRAASYNHEDIDDYIVDVDARSEDSEFLNAFRKYAAQRSMSSSSLFGGERQRAKSKRKYFIRQLNAVSFLVLLGIIAGPLNYGIRRNCWT</sequence>
<protein>
    <recommendedName>
        <fullName evidence="4">Transmembrane protein</fullName>
    </recommendedName>
</protein>
<proteinExistence type="predicted"/>